<evidence type="ECO:0000313" key="3">
    <source>
        <dbReference type="Proteomes" id="UP000235388"/>
    </source>
</evidence>
<keyword evidence="3" id="KW-1185">Reference proteome</keyword>
<dbReference type="Proteomes" id="UP000235388">
    <property type="component" value="Unassembled WGS sequence"/>
</dbReference>
<dbReference type="AlphaFoldDB" id="A0A2N5SY13"/>
<feature type="region of interest" description="Disordered" evidence="1">
    <location>
        <begin position="213"/>
        <end position="233"/>
    </location>
</feature>
<dbReference type="EMBL" id="PGCJ01000837">
    <property type="protein sequence ID" value="PLW18125.1"/>
    <property type="molecule type" value="Genomic_DNA"/>
</dbReference>
<reference evidence="2 3" key="1">
    <citation type="submission" date="2017-11" db="EMBL/GenBank/DDBJ databases">
        <title>De novo assembly and phasing of dikaryotic genomes from two isolates of Puccinia coronata f. sp. avenae, the causal agent of oat crown rust.</title>
        <authorList>
            <person name="Miller M.E."/>
            <person name="Zhang Y."/>
            <person name="Omidvar V."/>
            <person name="Sperschneider J."/>
            <person name="Schwessinger B."/>
            <person name="Raley C."/>
            <person name="Palmer J.M."/>
            <person name="Garnica D."/>
            <person name="Upadhyaya N."/>
            <person name="Rathjen J."/>
            <person name="Taylor J.M."/>
            <person name="Park R.F."/>
            <person name="Dodds P.N."/>
            <person name="Hirsch C.D."/>
            <person name="Kianian S.F."/>
            <person name="Figueroa M."/>
        </authorList>
    </citation>
    <scope>NUCLEOTIDE SEQUENCE [LARGE SCALE GENOMIC DNA]</scope>
    <source>
        <strain evidence="2">12NC29</strain>
    </source>
</reference>
<feature type="compositionally biased region" description="Low complexity" evidence="1">
    <location>
        <begin position="213"/>
        <end position="225"/>
    </location>
</feature>
<protein>
    <submittedName>
        <fullName evidence="2">Uncharacterized protein</fullName>
    </submittedName>
</protein>
<sequence length="319" mass="34733">MDSHAEHPMSLLVDTMAESSSTHTTAILSPRLQCSFVFHTALALLHREADLHPDDPPSQDPVVAVVGKSEAGFQSQLAEENDALLFARPGRVPDARLAGLLERIQFRFVPDLPQLLVLLSDLTRPSIESEPAAHDETAGAAAGPRNGPIAGLVISDLSSYFSSSSATLSNLTRLLGFVSATQARLASIHPLDHRRPPPVIIMDRIDPSSKWPLSSSSSSLSSSSSIETADSGDGGHLREVLPVFRYFFRDTWSIEPLLDKDTSSNRNDTCRLFQSSSSFDKSTPSNHHHPQIVYQVVESIQQDPYTGPSLLRQTVVVHT</sequence>
<name>A0A2N5SY13_9BASI</name>
<accession>A0A2N5SY13</accession>
<evidence type="ECO:0000313" key="2">
    <source>
        <dbReference type="EMBL" id="PLW18125.1"/>
    </source>
</evidence>
<comment type="caution">
    <text evidence="2">The sequence shown here is derived from an EMBL/GenBank/DDBJ whole genome shotgun (WGS) entry which is preliminary data.</text>
</comment>
<organism evidence="2 3">
    <name type="scientific">Puccinia coronata f. sp. avenae</name>
    <dbReference type="NCBI Taxonomy" id="200324"/>
    <lineage>
        <taxon>Eukaryota</taxon>
        <taxon>Fungi</taxon>
        <taxon>Dikarya</taxon>
        <taxon>Basidiomycota</taxon>
        <taxon>Pucciniomycotina</taxon>
        <taxon>Pucciniomycetes</taxon>
        <taxon>Pucciniales</taxon>
        <taxon>Pucciniaceae</taxon>
        <taxon>Puccinia</taxon>
    </lineage>
</organism>
<evidence type="ECO:0000256" key="1">
    <source>
        <dbReference type="SAM" id="MobiDB-lite"/>
    </source>
</evidence>
<proteinExistence type="predicted"/>
<gene>
    <name evidence="2" type="ORF">PCANC_12716</name>
</gene>
<dbReference type="OrthoDB" id="2507768at2759"/>